<proteinExistence type="predicted"/>
<accession>A0A256G2V7</accession>
<gene>
    <name evidence="1" type="ORF">CEV34_5147</name>
</gene>
<dbReference type="AlphaFoldDB" id="A0A256G2V7"/>
<name>A0A256G2V7_9HYPH</name>
<evidence type="ECO:0000313" key="2">
    <source>
        <dbReference type="Proteomes" id="UP000216188"/>
    </source>
</evidence>
<protein>
    <submittedName>
        <fullName evidence="1">Uncharacterized protein</fullName>
    </submittedName>
</protein>
<comment type="caution">
    <text evidence="1">The sequence shown here is derived from an EMBL/GenBank/DDBJ whole genome shotgun (WGS) entry which is preliminary data.</text>
</comment>
<dbReference type="Proteomes" id="UP000216188">
    <property type="component" value="Unassembled WGS sequence"/>
</dbReference>
<organism evidence="1 2">
    <name type="scientific">Brucella pseudogrignonensis</name>
    <dbReference type="NCBI Taxonomy" id="419475"/>
    <lineage>
        <taxon>Bacteria</taxon>
        <taxon>Pseudomonadati</taxon>
        <taxon>Pseudomonadota</taxon>
        <taxon>Alphaproteobacteria</taxon>
        <taxon>Hyphomicrobiales</taxon>
        <taxon>Brucellaceae</taxon>
        <taxon>Brucella/Ochrobactrum group</taxon>
        <taxon>Brucella</taxon>
    </lineage>
</organism>
<reference evidence="1 2" key="1">
    <citation type="submission" date="2017-07" db="EMBL/GenBank/DDBJ databases">
        <title>Phylogenetic study on the rhizospheric bacterium Ochrobactrum sp. A44.</title>
        <authorList>
            <person name="Krzyzanowska D.M."/>
            <person name="Ossowicki A."/>
            <person name="Rajewska M."/>
            <person name="Maciag T."/>
            <person name="Kaczynski Z."/>
            <person name="Czerwicka M."/>
            <person name="Jafra S."/>
        </authorList>
    </citation>
    <scope>NUCLEOTIDE SEQUENCE [LARGE SCALE GENOMIC DNA]</scope>
    <source>
        <strain evidence="1 2">CCUG 30717</strain>
    </source>
</reference>
<dbReference type="EMBL" id="NNRM01000048">
    <property type="protein sequence ID" value="OYR21412.1"/>
    <property type="molecule type" value="Genomic_DNA"/>
</dbReference>
<keyword evidence="2" id="KW-1185">Reference proteome</keyword>
<evidence type="ECO:0000313" key="1">
    <source>
        <dbReference type="EMBL" id="OYR21412.1"/>
    </source>
</evidence>
<sequence>MRGSRHFCQRCRRPDNRAGQLCRWLRHDTVDAGTRRATRQSGAGKGNC</sequence>